<evidence type="ECO:0000313" key="2">
    <source>
        <dbReference type="Proteomes" id="UP000030742"/>
    </source>
</evidence>
<sequence>MDFVQFLHIFLLVLDMRQYITCHTQPYC</sequence>
<protein>
    <submittedName>
        <fullName evidence="1">Uncharacterized protein</fullName>
    </submittedName>
</protein>
<dbReference type="AlphaFoldDB" id="U4U9E9"/>
<name>U4U9E9_DENPD</name>
<accession>U4U9E9</accession>
<reference evidence="1 2" key="1">
    <citation type="journal article" date="2013" name="Genome Biol.">
        <title>Draft genome of the mountain pine beetle, Dendroctonus ponderosae Hopkins, a major forest pest.</title>
        <authorList>
            <person name="Keeling C.I."/>
            <person name="Yuen M.M."/>
            <person name="Liao N.Y."/>
            <person name="Docking T.R."/>
            <person name="Chan S.K."/>
            <person name="Taylor G.A."/>
            <person name="Palmquist D.L."/>
            <person name="Jackman S.D."/>
            <person name="Nguyen A."/>
            <person name="Li M."/>
            <person name="Henderson H."/>
            <person name="Janes J.K."/>
            <person name="Zhao Y."/>
            <person name="Pandoh P."/>
            <person name="Moore R."/>
            <person name="Sperling F.A."/>
            <person name="Huber D.P."/>
            <person name="Birol I."/>
            <person name="Jones S.J."/>
            <person name="Bohlmann J."/>
        </authorList>
    </citation>
    <scope>NUCLEOTIDE SEQUENCE</scope>
</reference>
<organism evidence="1 2">
    <name type="scientific">Dendroctonus ponderosae</name>
    <name type="common">Mountain pine beetle</name>
    <dbReference type="NCBI Taxonomy" id="77166"/>
    <lineage>
        <taxon>Eukaryota</taxon>
        <taxon>Metazoa</taxon>
        <taxon>Ecdysozoa</taxon>
        <taxon>Arthropoda</taxon>
        <taxon>Hexapoda</taxon>
        <taxon>Insecta</taxon>
        <taxon>Pterygota</taxon>
        <taxon>Neoptera</taxon>
        <taxon>Endopterygota</taxon>
        <taxon>Coleoptera</taxon>
        <taxon>Polyphaga</taxon>
        <taxon>Cucujiformia</taxon>
        <taxon>Curculionidae</taxon>
        <taxon>Scolytinae</taxon>
        <taxon>Dendroctonus</taxon>
    </lineage>
</organism>
<dbReference type="EMBL" id="KB632241">
    <property type="protein sequence ID" value="ERL90539.1"/>
    <property type="molecule type" value="Genomic_DNA"/>
</dbReference>
<proteinExistence type="predicted"/>
<dbReference type="Proteomes" id="UP000030742">
    <property type="component" value="Unassembled WGS sequence"/>
</dbReference>
<gene>
    <name evidence="1" type="ORF">D910_07887</name>
</gene>
<evidence type="ECO:0000313" key="1">
    <source>
        <dbReference type="EMBL" id="ERL90539.1"/>
    </source>
</evidence>